<name>A0AAF0JLP5_9EURY</name>
<proteinExistence type="predicted"/>
<accession>A0AAF0JLP5</accession>
<dbReference type="KEGG" id="manq:L1994_00485"/>
<dbReference type="RefSeq" id="WP_278099746.1">
    <property type="nucleotide sequence ID" value="NZ_CP091092.1"/>
</dbReference>
<reference evidence="1" key="1">
    <citation type="submission" date="2022-01" db="EMBL/GenBank/DDBJ databases">
        <title>Complete genome of Methanomicrobium antiquum DSM 21220.</title>
        <authorList>
            <person name="Chen S.-C."/>
            <person name="You Y.-T."/>
            <person name="Zhou Y.-Z."/>
            <person name="Lai M.-C."/>
        </authorList>
    </citation>
    <scope>NUCLEOTIDE SEQUENCE</scope>
    <source>
        <strain evidence="1">DSM 21220</strain>
    </source>
</reference>
<dbReference type="InterPro" id="IPR003749">
    <property type="entry name" value="ThiS/MoaD-like"/>
</dbReference>
<dbReference type="GeneID" id="79948827"/>
<keyword evidence="2" id="KW-1185">Reference proteome</keyword>
<dbReference type="InterPro" id="IPR016155">
    <property type="entry name" value="Mopterin_synth/thiamin_S_b"/>
</dbReference>
<dbReference type="Gene3D" id="3.10.20.30">
    <property type="match status" value="1"/>
</dbReference>
<organism evidence="1 2">
    <name type="scientific">Methanomicrobium antiquum</name>
    <dbReference type="NCBI Taxonomy" id="487686"/>
    <lineage>
        <taxon>Archaea</taxon>
        <taxon>Methanobacteriati</taxon>
        <taxon>Methanobacteriota</taxon>
        <taxon>Stenosarchaea group</taxon>
        <taxon>Methanomicrobia</taxon>
        <taxon>Methanomicrobiales</taxon>
        <taxon>Methanomicrobiaceae</taxon>
        <taxon>Methanomicrobium</taxon>
    </lineage>
</organism>
<dbReference type="AlphaFoldDB" id="A0AAF0JLP5"/>
<evidence type="ECO:0000313" key="1">
    <source>
        <dbReference type="EMBL" id="WFN36909.1"/>
    </source>
</evidence>
<dbReference type="Pfam" id="PF02597">
    <property type="entry name" value="ThiS"/>
    <property type="match status" value="1"/>
</dbReference>
<sequence length="97" mass="10714">MVSIEITVFARFKETFGGLRKLEISEDKCRDFSVKDALLKLCSETEGGYEVLFDSDEEILDSVLLMHNKKRISAGDADDIIIQDGDGIVLYPPVSGG</sequence>
<protein>
    <submittedName>
        <fullName evidence="1">MoaD/ThiS family protein</fullName>
    </submittedName>
</protein>
<gene>
    <name evidence="1" type="ORF">L1994_00485</name>
</gene>
<dbReference type="SUPFAM" id="SSF54285">
    <property type="entry name" value="MoaD/ThiS"/>
    <property type="match status" value="1"/>
</dbReference>
<dbReference type="Proteomes" id="UP001218895">
    <property type="component" value="Chromosome"/>
</dbReference>
<dbReference type="EMBL" id="CP091092">
    <property type="protein sequence ID" value="WFN36909.1"/>
    <property type="molecule type" value="Genomic_DNA"/>
</dbReference>
<evidence type="ECO:0000313" key="2">
    <source>
        <dbReference type="Proteomes" id="UP001218895"/>
    </source>
</evidence>
<dbReference type="InterPro" id="IPR012675">
    <property type="entry name" value="Beta-grasp_dom_sf"/>
</dbReference>
<dbReference type="CDD" id="cd17040">
    <property type="entry name" value="Ubl_MoaD_like"/>
    <property type="match status" value="1"/>
</dbReference>